<keyword evidence="1" id="KW-0472">Membrane</keyword>
<keyword evidence="1" id="KW-1133">Transmembrane helix</keyword>
<gene>
    <name evidence="2" type="ORF">N7468_006264</name>
</gene>
<comment type="caution">
    <text evidence="2">The sequence shown here is derived from an EMBL/GenBank/DDBJ whole genome shotgun (WGS) entry which is preliminary data.</text>
</comment>
<reference evidence="2" key="2">
    <citation type="journal article" date="2023" name="IMA Fungus">
        <title>Comparative genomic study of the Penicillium genus elucidates a diverse pangenome and 15 lateral gene transfer events.</title>
        <authorList>
            <person name="Petersen C."/>
            <person name="Sorensen T."/>
            <person name="Nielsen M.R."/>
            <person name="Sondergaard T.E."/>
            <person name="Sorensen J.L."/>
            <person name="Fitzpatrick D.A."/>
            <person name="Frisvad J.C."/>
            <person name="Nielsen K.L."/>
        </authorList>
    </citation>
    <scope>NUCLEOTIDE SEQUENCE</scope>
    <source>
        <strain evidence="2">IBT 19713</strain>
    </source>
</reference>
<evidence type="ECO:0000313" key="3">
    <source>
        <dbReference type="Proteomes" id="UP001150941"/>
    </source>
</evidence>
<proteinExistence type="predicted"/>
<dbReference type="RefSeq" id="XP_058328450.1">
    <property type="nucleotide sequence ID" value="XM_058475560.1"/>
</dbReference>
<accession>A0A9W9NUQ5</accession>
<evidence type="ECO:0000256" key="1">
    <source>
        <dbReference type="SAM" id="Phobius"/>
    </source>
</evidence>
<dbReference type="EMBL" id="JAPQKS010000005">
    <property type="protein sequence ID" value="KAJ5225039.1"/>
    <property type="molecule type" value="Genomic_DNA"/>
</dbReference>
<dbReference type="Proteomes" id="UP001150941">
    <property type="component" value="Unassembled WGS sequence"/>
</dbReference>
<dbReference type="GeneID" id="83202863"/>
<organism evidence="2 3">
    <name type="scientific">Penicillium chermesinum</name>
    <dbReference type="NCBI Taxonomy" id="63820"/>
    <lineage>
        <taxon>Eukaryota</taxon>
        <taxon>Fungi</taxon>
        <taxon>Dikarya</taxon>
        <taxon>Ascomycota</taxon>
        <taxon>Pezizomycotina</taxon>
        <taxon>Eurotiomycetes</taxon>
        <taxon>Eurotiomycetidae</taxon>
        <taxon>Eurotiales</taxon>
        <taxon>Aspergillaceae</taxon>
        <taxon>Penicillium</taxon>
    </lineage>
</organism>
<name>A0A9W9NUQ5_9EURO</name>
<evidence type="ECO:0000313" key="2">
    <source>
        <dbReference type="EMBL" id="KAJ5225039.1"/>
    </source>
</evidence>
<dbReference type="InterPro" id="IPR038665">
    <property type="entry name" value="Voltage-dep_anion_channel_sf"/>
</dbReference>
<feature type="transmembrane region" description="Helical" evidence="1">
    <location>
        <begin position="35"/>
        <end position="55"/>
    </location>
</feature>
<dbReference type="OrthoDB" id="1099at2759"/>
<dbReference type="AlphaFoldDB" id="A0A9W9NUQ5"/>
<dbReference type="Gene3D" id="1.50.10.150">
    <property type="entry name" value="Voltage-dependent anion channel"/>
    <property type="match status" value="1"/>
</dbReference>
<protein>
    <submittedName>
        <fullName evidence="2">Uncharacterized protein</fullName>
    </submittedName>
</protein>
<sequence>MWHCETFSHSVVLWPCLAFLASATLVRLKSFPFDIGWWGFIFLLRVFTAITVQVGSELPFRFFNILGMVNTPNDDTLDMRDGHLDYCEYQKFEKCDTGGNISRTLPRGIACSDRGEWQSSMRTLFAG</sequence>
<reference evidence="2" key="1">
    <citation type="submission" date="2022-11" db="EMBL/GenBank/DDBJ databases">
        <authorList>
            <person name="Petersen C."/>
        </authorList>
    </citation>
    <scope>NUCLEOTIDE SEQUENCE</scope>
    <source>
        <strain evidence="2">IBT 19713</strain>
    </source>
</reference>
<keyword evidence="1" id="KW-0812">Transmembrane</keyword>
<keyword evidence="3" id="KW-1185">Reference proteome</keyword>